<protein>
    <submittedName>
        <fullName evidence="1">Uncharacterized protein</fullName>
    </submittedName>
</protein>
<organism evidence="1 2">
    <name type="scientific">Thelephora ganbajun</name>
    <name type="common">Ganba fungus</name>
    <dbReference type="NCBI Taxonomy" id="370292"/>
    <lineage>
        <taxon>Eukaryota</taxon>
        <taxon>Fungi</taxon>
        <taxon>Dikarya</taxon>
        <taxon>Basidiomycota</taxon>
        <taxon>Agaricomycotina</taxon>
        <taxon>Agaricomycetes</taxon>
        <taxon>Thelephorales</taxon>
        <taxon>Thelephoraceae</taxon>
        <taxon>Thelephora</taxon>
    </lineage>
</organism>
<dbReference type="EMBL" id="MU117967">
    <property type="protein sequence ID" value="KAF9652813.1"/>
    <property type="molecule type" value="Genomic_DNA"/>
</dbReference>
<name>A0ACB6ZTL7_THEGA</name>
<evidence type="ECO:0000313" key="1">
    <source>
        <dbReference type="EMBL" id="KAF9652813.1"/>
    </source>
</evidence>
<comment type="caution">
    <text evidence="1">The sequence shown here is derived from an EMBL/GenBank/DDBJ whole genome shotgun (WGS) entry which is preliminary data.</text>
</comment>
<dbReference type="Proteomes" id="UP000886501">
    <property type="component" value="Unassembled WGS sequence"/>
</dbReference>
<evidence type="ECO:0000313" key="2">
    <source>
        <dbReference type="Proteomes" id="UP000886501"/>
    </source>
</evidence>
<reference evidence="1" key="1">
    <citation type="submission" date="2019-10" db="EMBL/GenBank/DDBJ databases">
        <authorList>
            <consortium name="DOE Joint Genome Institute"/>
            <person name="Kuo A."/>
            <person name="Miyauchi S."/>
            <person name="Kiss E."/>
            <person name="Drula E."/>
            <person name="Kohler A."/>
            <person name="Sanchez-Garcia M."/>
            <person name="Andreopoulos B."/>
            <person name="Barry K.W."/>
            <person name="Bonito G."/>
            <person name="Buee M."/>
            <person name="Carver A."/>
            <person name="Chen C."/>
            <person name="Cichocki N."/>
            <person name="Clum A."/>
            <person name="Culley D."/>
            <person name="Crous P.W."/>
            <person name="Fauchery L."/>
            <person name="Girlanda M."/>
            <person name="Hayes R."/>
            <person name="Keri Z."/>
            <person name="Labutti K."/>
            <person name="Lipzen A."/>
            <person name="Lombard V."/>
            <person name="Magnuson J."/>
            <person name="Maillard F."/>
            <person name="Morin E."/>
            <person name="Murat C."/>
            <person name="Nolan M."/>
            <person name="Ohm R."/>
            <person name="Pangilinan J."/>
            <person name="Pereira M."/>
            <person name="Perotto S."/>
            <person name="Peter M."/>
            <person name="Riley R."/>
            <person name="Sitrit Y."/>
            <person name="Stielow B."/>
            <person name="Szollosi G."/>
            <person name="Zifcakova L."/>
            <person name="Stursova M."/>
            <person name="Spatafora J.W."/>
            <person name="Tedersoo L."/>
            <person name="Vaario L.-M."/>
            <person name="Yamada A."/>
            <person name="Yan M."/>
            <person name="Wang P."/>
            <person name="Xu J."/>
            <person name="Bruns T."/>
            <person name="Baldrian P."/>
            <person name="Vilgalys R."/>
            <person name="Henrissat B."/>
            <person name="Grigoriev I.V."/>
            <person name="Hibbett D."/>
            <person name="Nagy L.G."/>
            <person name="Martin F.M."/>
        </authorList>
    </citation>
    <scope>NUCLEOTIDE SEQUENCE</scope>
    <source>
        <strain evidence="1">P2</strain>
    </source>
</reference>
<proteinExistence type="predicted"/>
<reference evidence="1" key="2">
    <citation type="journal article" date="2020" name="Nat. Commun.">
        <title>Large-scale genome sequencing of mycorrhizal fungi provides insights into the early evolution of symbiotic traits.</title>
        <authorList>
            <person name="Miyauchi S."/>
            <person name="Kiss E."/>
            <person name="Kuo A."/>
            <person name="Drula E."/>
            <person name="Kohler A."/>
            <person name="Sanchez-Garcia M."/>
            <person name="Morin E."/>
            <person name="Andreopoulos B."/>
            <person name="Barry K.W."/>
            <person name="Bonito G."/>
            <person name="Buee M."/>
            <person name="Carver A."/>
            <person name="Chen C."/>
            <person name="Cichocki N."/>
            <person name="Clum A."/>
            <person name="Culley D."/>
            <person name="Crous P.W."/>
            <person name="Fauchery L."/>
            <person name="Girlanda M."/>
            <person name="Hayes R.D."/>
            <person name="Keri Z."/>
            <person name="LaButti K."/>
            <person name="Lipzen A."/>
            <person name="Lombard V."/>
            <person name="Magnuson J."/>
            <person name="Maillard F."/>
            <person name="Murat C."/>
            <person name="Nolan M."/>
            <person name="Ohm R.A."/>
            <person name="Pangilinan J."/>
            <person name="Pereira M.F."/>
            <person name="Perotto S."/>
            <person name="Peter M."/>
            <person name="Pfister S."/>
            <person name="Riley R."/>
            <person name="Sitrit Y."/>
            <person name="Stielow J.B."/>
            <person name="Szollosi G."/>
            <person name="Zifcakova L."/>
            <person name="Stursova M."/>
            <person name="Spatafora J.W."/>
            <person name="Tedersoo L."/>
            <person name="Vaario L.M."/>
            <person name="Yamada A."/>
            <person name="Yan M."/>
            <person name="Wang P."/>
            <person name="Xu J."/>
            <person name="Bruns T."/>
            <person name="Baldrian P."/>
            <person name="Vilgalys R."/>
            <person name="Dunand C."/>
            <person name="Henrissat B."/>
            <person name="Grigoriev I.V."/>
            <person name="Hibbett D."/>
            <person name="Nagy L.G."/>
            <person name="Martin F.M."/>
        </authorList>
    </citation>
    <scope>NUCLEOTIDE SEQUENCE</scope>
    <source>
        <strain evidence="1">P2</strain>
    </source>
</reference>
<accession>A0ACB6ZTL7</accession>
<sequence>MNYGGGNGAIVNTENNGINFGDSTFITFPPIGSSGVSHPHQTIQFGNELFVPDLGGDTIWRLVPNQNGVFSIGGEIKQPAGSGPRHAVIHDCVLVILHELSSTITSQRIPPLGQNSSDIISNLTIVPKDQAALPGAKFAAAEVLIPPPNKAFPSTLVYASNRNIGPNNDPRGDSIAVFTLHADGKLRIINQFFTGLKQVRGMQFGGPNNRFLVASGVVGDGGVVLFERVGRGAKFIQVASNKDIPNLTSFVWV</sequence>
<keyword evidence="2" id="KW-1185">Reference proteome</keyword>
<gene>
    <name evidence="1" type="ORF">BDM02DRAFT_3108955</name>
</gene>